<dbReference type="PANTHER" id="PTHR14226:SF29">
    <property type="entry name" value="NEUROPATHY TARGET ESTERASE SWS"/>
    <property type="match status" value="1"/>
</dbReference>
<accession>A0ABT3CXB4</accession>
<evidence type="ECO:0000256" key="1">
    <source>
        <dbReference type="ARBA" id="ARBA00022801"/>
    </source>
</evidence>
<proteinExistence type="predicted"/>
<feature type="short sequence motif" description="DGA/G" evidence="4">
    <location>
        <begin position="208"/>
        <end position="210"/>
    </location>
</feature>
<feature type="short sequence motif" description="GXGXXG" evidence="4">
    <location>
        <begin position="30"/>
        <end position="35"/>
    </location>
</feature>
<keyword evidence="7" id="KW-1185">Reference proteome</keyword>
<dbReference type="Gene3D" id="3.40.1090.10">
    <property type="entry name" value="Cytosolic phospholipase A2 catalytic domain"/>
    <property type="match status" value="2"/>
</dbReference>
<evidence type="ECO:0000313" key="6">
    <source>
        <dbReference type="EMBL" id="MCV9388341.1"/>
    </source>
</evidence>
<evidence type="ECO:0000256" key="4">
    <source>
        <dbReference type="PROSITE-ProRule" id="PRU01161"/>
    </source>
</evidence>
<dbReference type="InterPro" id="IPR050301">
    <property type="entry name" value="NTE"/>
</dbReference>
<feature type="active site" description="Proton acceptor" evidence="4">
    <location>
        <position position="208"/>
    </location>
</feature>
<evidence type="ECO:0000313" key="7">
    <source>
        <dbReference type="Proteomes" id="UP001300692"/>
    </source>
</evidence>
<dbReference type="CDD" id="cd07205">
    <property type="entry name" value="Pat_PNPLA6_PNPLA7_NTE1_like"/>
    <property type="match status" value="1"/>
</dbReference>
<organism evidence="6 7">
    <name type="scientific">Reichenbachiella ulvae</name>
    <dbReference type="NCBI Taxonomy" id="2980104"/>
    <lineage>
        <taxon>Bacteria</taxon>
        <taxon>Pseudomonadati</taxon>
        <taxon>Bacteroidota</taxon>
        <taxon>Cytophagia</taxon>
        <taxon>Cytophagales</taxon>
        <taxon>Reichenbachiellaceae</taxon>
        <taxon>Reichenbachiella</taxon>
    </lineage>
</organism>
<gene>
    <name evidence="6" type="ORF">N7U62_16785</name>
</gene>
<dbReference type="EMBL" id="JAOYOD010000001">
    <property type="protein sequence ID" value="MCV9388341.1"/>
    <property type="molecule type" value="Genomic_DNA"/>
</dbReference>
<dbReference type="PROSITE" id="PS51635">
    <property type="entry name" value="PNPLA"/>
    <property type="match status" value="1"/>
</dbReference>
<dbReference type="InterPro" id="IPR002641">
    <property type="entry name" value="PNPLA_dom"/>
</dbReference>
<keyword evidence="2 4" id="KW-0442">Lipid degradation</keyword>
<feature type="active site" description="Nucleophile" evidence="4">
    <location>
        <position position="59"/>
    </location>
</feature>
<feature type="domain" description="PNPLA" evidence="5">
    <location>
        <begin position="26"/>
        <end position="221"/>
    </location>
</feature>
<dbReference type="Pfam" id="PF01734">
    <property type="entry name" value="Patatin"/>
    <property type="match status" value="1"/>
</dbReference>
<dbReference type="SUPFAM" id="SSF52151">
    <property type="entry name" value="FabD/lysophospholipase-like"/>
    <property type="match status" value="1"/>
</dbReference>
<comment type="caution">
    <text evidence="6">The sequence shown here is derived from an EMBL/GenBank/DDBJ whole genome shotgun (WGS) entry which is preliminary data.</text>
</comment>
<evidence type="ECO:0000256" key="2">
    <source>
        <dbReference type="ARBA" id="ARBA00022963"/>
    </source>
</evidence>
<dbReference type="PANTHER" id="PTHR14226">
    <property type="entry name" value="NEUROPATHY TARGET ESTERASE/SWISS CHEESE D.MELANOGASTER"/>
    <property type="match status" value="1"/>
</dbReference>
<dbReference type="Proteomes" id="UP001300692">
    <property type="component" value="Unassembled WGS sequence"/>
</dbReference>
<dbReference type="RefSeq" id="WP_264139201.1">
    <property type="nucleotide sequence ID" value="NZ_JAOYOD010000001.1"/>
</dbReference>
<evidence type="ECO:0000256" key="3">
    <source>
        <dbReference type="ARBA" id="ARBA00023098"/>
    </source>
</evidence>
<dbReference type="InterPro" id="IPR016035">
    <property type="entry name" value="Acyl_Trfase/lysoPLipase"/>
</dbReference>
<keyword evidence="1 4" id="KW-0378">Hydrolase</keyword>
<protein>
    <submittedName>
        <fullName evidence="6">Patatin-like phospholipase family protein</fullName>
    </submittedName>
</protein>
<name>A0ABT3CXB4_9BACT</name>
<evidence type="ECO:0000259" key="5">
    <source>
        <dbReference type="PROSITE" id="PS51635"/>
    </source>
</evidence>
<feature type="short sequence motif" description="GXSXG" evidence="4">
    <location>
        <begin position="57"/>
        <end position="61"/>
    </location>
</feature>
<reference evidence="6 7" key="1">
    <citation type="submission" date="2022-10" db="EMBL/GenBank/DDBJ databases">
        <title>Comparative genomics and taxonomic characterization of three novel marine species of genus Reichenbachiella exhibiting antioxidant and polysaccharide degradation activities.</title>
        <authorList>
            <person name="Muhammad N."/>
            <person name="Lee Y.-J."/>
            <person name="Ko J."/>
            <person name="Kim S.-G."/>
        </authorList>
    </citation>
    <scope>NUCLEOTIDE SEQUENCE [LARGE SCALE GENOMIC DNA]</scope>
    <source>
        <strain evidence="6 7">ABR2-5</strain>
    </source>
</reference>
<sequence length="755" mass="85905">MMIYRLILSMLLVIHSLQSYGQSVALVLSGGGAKGIAHAGVIQALEENNIPIDFVVGTSMGSVVGGHYAAGYSAQEISDLALSQDMQDWVNGTIEEKYSVSYQMKYPDPSWFSIKLKLDSILNPTLDINLDSDYNLNIQLSEQFAAATKKSKGDFDLLFVPFRSVGANIFQERVEVLDSGSLFEAVRASMSVPFIYRPVRIDGKLIFDGGIFDNFPVDIAQKEFKPDVIIGVNVGDKVSERYPYGQDEKLMTESVIFMLLDKSDPSLLSNNDVFIDVDLTRYSATAFDMADSIYQIGYQSTLNQMEEIKSKIKRRSTPENLIKSRNEFRYEKENIRFDAITVSGFNSKQSNYIKKSFNSKKTLDYHQIKKGYFSLISDDFFVNLFPSYEFQDRNIFKLSGSQNSKLKSKIGGSITSRHISYFFLEMNLKRLTGILQEYAVQAYLGRFYSSFGARANFNINSQSTWSIQPSVLFNKWDYLSASDYLLLTEQVSPLRRKDFNTSLNMNRKLNRSYSAGLIYSYFRNEDELHSSLNPLSTSFETFQLNGHKGEVYLFHNSLNDVEFPTQGSRLHARAGYYMGGSKLNFKSDTISDIKNKPNWWKLHLRYDKYWSLSKNLQSGTTVESCFTSIPFIASTMATEINLPAYYPIQDSRTLFLKDWRARSFVALGGVLSYSFSKNLKVRMEGHAFQAIQILNETEGFNLNRFSPKYALSTGLILDTIIGPASAHLNYYEDPLYHWGVLIKIGHLQFNHHSLD</sequence>
<keyword evidence="3 4" id="KW-0443">Lipid metabolism</keyword>